<dbReference type="AlphaFoldDB" id="C5FZZ4"/>
<dbReference type="HOGENOM" id="CLU_103062_0_0_1"/>
<reference evidence="3" key="1">
    <citation type="journal article" date="2012" name="MBio">
        <title>Comparative genome analysis of Trichophyton rubrum and related dermatophytes reveals candidate genes involved in infection.</title>
        <authorList>
            <person name="Martinez D.A."/>
            <person name="Oliver B.G."/>
            <person name="Graeser Y."/>
            <person name="Goldberg J.M."/>
            <person name="Li W."/>
            <person name="Martinez-Rossi N.M."/>
            <person name="Monod M."/>
            <person name="Shelest E."/>
            <person name="Barton R.C."/>
            <person name="Birch E."/>
            <person name="Brakhage A.A."/>
            <person name="Chen Z."/>
            <person name="Gurr S.J."/>
            <person name="Heiman D."/>
            <person name="Heitman J."/>
            <person name="Kosti I."/>
            <person name="Rossi A."/>
            <person name="Saif S."/>
            <person name="Samalova M."/>
            <person name="Saunders C.W."/>
            <person name="Shea T."/>
            <person name="Summerbell R.C."/>
            <person name="Xu J."/>
            <person name="Young S."/>
            <person name="Zeng Q."/>
            <person name="Birren B.W."/>
            <person name="Cuomo C.A."/>
            <person name="White T.C."/>
        </authorList>
    </citation>
    <scope>NUCLEOTIDE SEQUENCE [LARGE SCALE GENOMIC DNA]</scope>
    <source>
        <strain evidence="3">ATCC MYA-4605 / CBS 113480</strain>
    </source>
</reference>
<dbReference type="OrthoDB" id="10318384at2759"/>
<dbReference type="GeneID" id="9227419"/>
<evidence type="ECO:0000313" key="2">
    <source>
        <dbReference type="EMBL" id="EEQ35447.1"/>
    </source>
</evidence>
<evidence type="ECO:0000256" key="1">
    <source>
        <dbReference type="SAM" id="SignalP"/>
    </source>
</evidence>
<feature type="signal peptide" evidence="1">
    <location>
        <begin position="1"/>
        <end position="20"/>
    </location>
</feature>
<dbReference type="Proteomes" id="UP000002035">
    <property type="component" value="Unassembled WGS sequence"/>
</dbReference>
<gene>
    <name evidence="2" type="ORF">MCYG_08266</name>
</gene>
<proteinExistence type="predicted"/>
<keyword evidence="3" id="KW-1185">Reference proteome</keyword>
<dbReference type="OMA" id="VRIMSIR"/>
<dbReference type="RefSeq" id="XP_002843183.1">
    <property type="nucleotide sequence ID" value="XM_002843137.1"/>
</dbReference>
<dbReference type="eggNOG" id="ENOG502RME0">
    <property type="taxonomic scope" value="Eukaryota"/>
</dbReference>
<protein>
    <submittedName>
        <fullName evidence="2">Uncharacterized protein</fullName>
    </submittedName>
</protein>
<evidence type="ECO:0000313" key="3">
    <source>
        <dbReference type="Proteomes" id="UP000002035"/>
    </source>
</evidence>
<dbReference type="EMBL" id="DS995708">
    <property type="protein sequence ID" value="EEQ35447.1"/>
    <property type="molecule type" value="Genomic_DNA"/>
</dbReference>
<feature type="chain" id="PRO_5002951734" evidence="1">
    <location>
        <begin position="21"/>
        <end position="168"/>
    </location>
</feature>
<keyword evidence="1" id="KW-0732">Signal</keyword>
<organism evidence="2 3">
    <name type="scientific">Arthroderma otae (strain ATCC MYA-4605 / CBS 113480)</name>
    <name type="common">Microsporum canis</name>
    <dbReference type="NCBI Taxonomy" id="554155"/>
    <lineage>
        <taxon>Eukaryota</taxon>
        <taxon>Fungi</taxon>
        <taxon>Dikarya</taxon>
        <taxon>Ascomycota</taxon>
        <taxon>Pezizomycotina</taxon>
        <taxon>Eurotiomycetes</taxon>
        <taxon>Eurotiomycetidae</taxon>
        <taxon>Onygenales</taxon>
        <taxon>Arthrodermataceae</taxon>
        <taxon>Microsporum</taxon>
    </lineage>
</organism>
<accession>C5FZZ4</accession>
<sequence>MHFISIFASCLLVCLATASADDQPIYANVTLTDALDSSVAYLNLDSSLGDGVIAFSRGKTHHWNFKPIGRLFAGWHIVRDRQSTRFIRFPKYEDGAVATVTESSVSAIKITPNSQGTYSITSGDPSEKGLLWTVEPFSDKNPTRVVKLRKPAAGAHQAFKIAKLPYGG</sequence>
<dbReference type="VEuPathDB" id="FungiDB:MCYG_08266"/>
<name>C5FZZ4_ARTOC</name>